<name>A0A1D3MPR7_BACMY</name>
<gene>
    <name evidence="1" type="ORF">BWGOE11_30550</name>
</gene>
<protein>
    <submittedName>
        <fullName evidence="1">Uncharacterized protein</fullName>
    </submittedName>
</protein>
<dbReference type="Proteomes" id="UP000175835">
    <property type="component" value="Unassembled WGS sequence"/>
</dbReference>
<comment type="caution">
    <text evidence="1">The sequence shown here is derived from an EMBL/GenBank/DDBJ whole genome shotgun (WGS) entry which is preliminary data.</text>
</comment>
<dbReference type="PATRIC" id="fig|86662.24.peg.3142"/>
<dbReference type="EMBL" id="LXLX01000034">
    <property type="protein sequence ID" value="OFD92311.1"/>
    <property type="molecule type" value="Genomic_DNA"/>
</dbReference>
<sequence>MEIYYCDKWSNIKKKPWNIIDENAAKILHGNRHSYTAVLNDGEQPKYLVNVTDKWVSVSFLDDFLRKYLHYDFIVKEDNRIFLRTIMYWEYDGDTQLKSMILGYQENGHIAMEQKDSKTGEVEEREIKDDVSRNWDVFPEFGQYLYLCKEER</sequence>
<reference evidence="1 2" key="1">
    <citation type="submission" date="2016-05" db="EMBL/GenBank/DDBJ databases">
        <title>Bacillus thuringiensis and Bacillus weihenstephanensis as novel biocontrol agents of wilt causing Verticillium species.</title>
        <authorList>
            <person name="Hollensteiner J."/>
            <person name="Wemheuer F."/>
            <person name="Harting R."/>
            <person name="Kolarzyk A."/>
            <person name="Diaz-Valerio S."/>
            <person name="Poehlein A."/>
            <person name="Brzuszkiewicz E."/>
            <person name="Nesemann K."/>
            <person name="Braus-Stromeyer S."/>
            <person name="Braus G."/>
            <person name="Daniel R."/>
            <person name="Liesegang H."/>
        </authorList>
    </citation>
    <scope>NUCLEOTIDE SEQUENCE [LARGE SCALE GENOMIC DNA]</scope>
    <source>
        <strain evidence="1 2">GOE11</strain>
    </source>
</reference>
<proteinExistence type="predicted"/>
<evidence type="ECO:0000313" key="1">
    <source>
        <dbReference type="EMBL" id="OFD92311.1"/>
    </source>
</evidence>
<organism evidence="1 2">
    <name type="scientific">Bacillus mycoides</name>
    <dbReference type="NCBI Taxonomy" id="1405"/>
    <lineage>
        <taxon>Bacteria</taxon>
        <taxon>Bacillati</taxon>
        <taxon>Bacillota</taxon>
        <taxon>Bacilli</taxon>
        <taxon>Bacillales</taxon>
        <taxon>Bacillaceae</taxon>
        <taxon>Bacillus</taxon>
        <taxon>Bacillus cereus group</taxon>
    </lineage>
</organism>
<dbReference type="AlphaFoldDB" id="A0A1D3MPR7"/>
<accession>A0A1D3MPR7</accession>
<evidence type="ECO:0000313" key="2">
    <source>
        <dbReference type="Proteomes" id="UP000175835"/>
    </source>
</evidence>
<dbReference type="RefSeq" id="WP_002110549.1">
    <property type="nucleotide sequence ID" value="NZ_FMJF01000032.1"/>
</dbReference>